<proteinExistence type="predicted"/>
<dbReference type="EMBL" id="GL883090">
    <property type="protein sequence ID" value="EGG12557.1"/>
    <property type="molecule type" value="Genomic_DNA"/>
</dbReference>
<dbReference type="InterPro" id="IPR024752">
    <property type="entry name" value="Myb/SANT-like_dom"/>
</dbReference>
<sequence length="184" mass="21541">MNKYESRSRYLVGIISDELEGNTKLPRSSWNKITKQFNSKYPGGFSVSLLRHHFDRLELHCDILRSFESHPEFNLIEEIGWVTASEEAWKKHLQLHPEAQLVRGREFPLFNTMKELNVTQPGRKAAAFNRELVKPNCDVKEALEDYTTLQSHEEMLSGVLDLDNPLVTPSIVYELIVNKFRYWY</sequence>
<dbReference type="Proteomes" id="UP000001072">
    <property type="component" value="Unassembled WGS sequence"/>
</dbReference>
<accession>F4R332</accession>
<dbReference type="eggNOG" id="ENOG502RRE4">
    <property type="taxonomic scope" value="Eukaryota"/>
</dbReference>
<feature type="domain" description="Myb/SANT-like" evidence="1">
    <location>
        <begin position="9"/>
        <end position="92"/>
    </location>
</feature>
<dbReference type="InParanoid" id="F4R332"/>
<evidence type="ECO:0000313" key="3">
    <source>
        <dbReference type="Proteomes" id="UP000001072"/>
    </source>
</evidence>
<gene>
    <name evidence="2" type="ORF">MELLADRAFT_70375</name>
</gene>
<protein>
    <recommendedName>
        <fullName evidence="1">Myb/SANT-like domain-containing protein</fullName>
    </recommendedName>
</protein>
<dbReference type="AlphaFoldDB" id="F4R332"/>
<evidence type="ECO:0000259" key="1">
    <source>
        <dbReference type="Pfam" id="PF12776"/>
    </source>
</evidence>
<evidence type="ECO:0000313" key="2">
    <source>
        <dbReference type="EMBL" id="EGG12557.1"/>
    </source>
</evidence>
<dbReference type="KEGG" id="mlr:MELLADRAFT_70375"/>
<reference evidence="3" key="1">
    <citation type="journal article" date="2011" name="Proc. Natl. Acad. Sci. U.S.A.">
        <title>Obligate biotrophy features unraveled by the genomic analysis of rust fungi.</title>
        <authorList>
            <person name="Duplessis S."/>
            <person name="Cuomo C.A."/>
            <person name="Lin Y.-C."/>
            <person name="Aerts A."/>
            <person name="Tisserant E."/>
            <person name="Veneault-Fourrey C."/>
            <person name="Joly D.L."/>
            <person name="Hacquard S."/>
            <person name="Amselem J."/>
            <person name="Cantarel B.L."/>
            <person name="Chiu R."/>
            <person name="Coutinho P.M."/>
            <person name="Feau N."/>
            <person name="Field M."/>
            <person name="Frey P."/>
            <person name="Gelhaye E."/>
            <person name="Goldberg J."/>
            <person name="Grabherr M.G."/>
            <person name="Kodira C.D."/>
            <person name="Kohler A."/>
            <person name="Kuees U."/>
            <person name="Lindquist E.A."/>
            <person name="Lucas S.M."/>
            <person name="Mago R."/>
            <person name="Mauceli E."/>
            <person name="Morin E."/>
            <person name="Murat C."/>
            <person name="Pangilinan J.L."/>
            <person name="Park R."/>
            <person name="Pearson M."/>
            <person name="Quesneville H."/>
            <person name="Rouhier N."/>
            <person name="Sakthikumar S."/>
            <person name="Salamov A.A."/>
            <person name="Schmutz J."/>
            <person name="Selles B."/>
            <person name="Shapiro H."/>
            <person name="Tanguay P."/>
            <person name="Tuskan G.A."/>
            <person name="Henrissat B."/>
            <person name="Van de Peer Y."/>
            <person name="Rouze P."/>
            <person name="Ellis J.G."/>
            <person name="Dodds P.N."/>
            <person name="Schein J.E."/>
            <person name="Zhong S."/>
            <person name="Hamelin R.C."/>
            <person name="Grigoriev I.V."/>
            <person name="Szabo L.J."/>
            <person name="Martin F."/>
        </authorList>
    </citation>
    <scope>NUCLEOTIDE SEQUENCE [LARGE SCALE GENOMIC DNA]</scope>
    <source>
        <strain evidence="3">98AG31 / pathotype 3-4-7</strain>
    </source>
</reference>
<dbReference type="RefSeq" id="XP_007403495.1">
    <property type="nucleotide sequence ID" value="XM_007403433.1"/>
</dbReference>
<organism evidence="3">
    <name type="scientific">Melampsora larici-populina (strain 98AG31 / pathotype 3-4-7)</name>
    <name type="common">Poplar leaf rust fungus</name>
    <dbReference type="NCBI Taxonomy" id="747676"/>
    <lineage>
        <taxon>Eukaryota</taxon>
        <taxon>Fungi</taxon>
        <taxon>Dikarya</taxon>
        <taxon>Basidiomycota</taxon>
        <taxon>Pucciniomycotina</taxon>
        <taxon>Pucciniomycetes</taxon>
        <taxon>Pucciniales</taxon>
        <taxon>Melampsoraceae</taxon>
        <taxon>Melampsora</taxon>
    </lineage>
</organism>
<dbReference type="HOGENOM" id="CLU_1468482_0_0_1"/>
<keyword evidence="3" id="KW-1185">Reference proteome</keyword>
<name>F4R332_MELLP</name>
<dbReference type="GeneID" id="18931511"/>
<dbReference type="Pfam" id="PF12776">
    <property type="entry name" value="Myb_DNA-bind_3"/>
    <property type="match status" value="1"/>
</dbReference>
<dbReference type="VEuPathDB" id="FungiDB:MELLADRAFT_70375"/>
<dbReference type="OrthoDB" id="5307821at2759"/>